<feature type="non-terminal residue" evidence="1">
    <location>
        <position position="1"/>
    </location>
</feature>
<dbReference type="AlphaFoldDB" id="A0A0C9XED1"/>
<gene>
    <name evidence="1" type="ORF">PISMIDRAFT_690884</name>
</gene>
<accession>A0A0C9XED1</accession>
<dbReference type="EMBL" id="KN834485">
    <property type="protein sequence ID" value="KIK10670.1"/>
    <property type="molecule type" value="Genomic_DNA"/>
</dbReference>
<sequence length="50" mass="5814">GRLPHRRYPWGPNPLTRGGHLVEDVAKFVADRCMTNKVIREDKLHGRIHL</sequence>
<proteinExistence type="predicted"/>
<dbReference type="HOGENOM" id="CLU_3129901_0_0_1"/>
<reference evidence="2" key="2">
    <citation type="submission" date="2015-01" db="EMBL/GenBank/DDBJ databases">
        <title>Evolutionary Origins and Diversification of the Mycorrhizal Mutualists.</title>
        <authorList>
            <consortium name="DOE Joint Genome Institute"/>
            <consortium name="Mycorrhizal Genomics Consortium"/>
            <person name="Kohler A."/>
            <person name="Kuo A."/>
            <person name="Nagy L.G."/>
            <person name="Floudas D."/>
            <person name="Copeland A."/>
            <person name="Barry K.W."/>
            <person name="Cichocki N."/>
            <person name="Veneault-Fourrey C."/>
            <person name="LaButti K."/>
            <person name="Lindquist E.A."/>
            <person name="Lipzen A."/>
            <person name="Lundell T."/>
            <person name="Morin E."/>
            <person name="Murat C."/>
            <person name="Riley R."/>
            <person name="Ohm R."/>
            <person name="Sun H."/>
            <person name="Tunlid A."/>
            <person name="Henrissat B."/>
            <person name="Grigoriev I.V."/>
            <person name="Hibbett D.S."/>
            <person name="Martin F."/>
        </authorList>
    </citation>
    <scope>NUCLEOTIDE SEQUENCE [LARGE SCALE GENOMIC DNA]</scope>
    <source>
        <strain evidence="2">441</strain>
    </source>
</reference>
<evidence type="ECO:0000313" key="2">
    <source>
        <dbReference type="Proteomes" id="UP000054018"/>
    </source>
</evidence>
<reference evidence="1 2" key="1">
    <citation type="submission" date="2014-04" db="EMBL/GenBank/DDBJ databases">
        <authorList>
            <consortium name="DOE Joint Genome Institute"/>
            <person name="Kuo A."/>
            <person name="Kohler A."/>
            <person name="Costa M.D."/>
            <person name="Nagy L.G."/>
            <person name="Floudas D."/>
            <person name="Copeland A."/>
            <person name="Barry K.W."/>
            <person name="Cichocki N."/>
            <person name="Veneault-Fourrey C."/>
            <person name="LaButti K."/>
            <person name="Lindquist E.A."/>
            <person name="Lipzen A."/>
            <person name="Lundell T."/>
            <person name="Morin E."/>
            <person name="Murat C."/>
            <person name="Sun H."/>
            <person name="Tunlid A."/>
            <person name="Henrissat B."/>
            <person name="Grigoriev I.V."/>
            <person name="Hibbett D.S."/>
            <person name="Martin F."/>
            <person name="Nordberg H.P."/>
            <person name="Cantor M.N."/>
            <person name="Hua S.X."/>
        </authorList>
    </citation>
    <scope>NUCLEOTIDE SEQUENCE [LARGE SCALE GENOMIC DNA]</scope>
    <source>
        <strain evidence="1 2">441</strain>
    </source>
</reference>
<dbReference type="Proteomes" id="UP000054018">
    <property type="component" value="Unassembled WGS sequence"/>
</dbReference>
<keyword evidence="2" id="KW-1185">Reference proteome</keyword>
<protein>
    <submittedName>
        <fullName evidence="1">Uncharacterized protein</fullName>
    </submittedName>
</protein>
<name>A0A0C9XED1_9AGAM</name>
<organism evidence="1 2">
    <name type="scientific">Pisolithus microcarpus 441</name>
    <dbReference type="NCBI Taxonomy" id="765257"/>
    <lineage>
        <taxon>Eukaryota</taxon>
        <taxon>Fungi</taxon>
        <taxon>Dikarya</taxon>
        <taxon>Basidiomycota</taxon>
        <taxon>Agaricomycotina</taxon>
        <taxon>Agaricomycetes</taxon>
        <taxon>Agaricomycetidae</taxon>
        <taxon>Boletales</taxon>
        <taxon>Sclerodermatineae</taxon>
        <taxon>Pisolithaceae</taxon>
        <taxon>Pisolithus</taxon>
    </lineage>
</organism>
<evidence type="ECO:0000313" key="1">
    <source>
        <dbReference type="EMBL" id="KIK10670.1"/>
    </source>
</evidence>